<feature type="compositionally biased region" description="Basic and acidic residues" evidence="1">
    <location>
        <begin position="38"/>
        <end position="56"/>
    </location>
</feature>
<sequence length="140" mass="14421">MTDALDAVVDAAVERALVGGSDPRRYFALAGALERVRTGGRDRTDGRGPTDGREEAGMTPPPVDRLGAALASVVAVRALDASDSAAIAADAWTPGGDDPHAALVAVGAVAACRRFDVDLDRVAARSGVDRAELARRLESE</sequence>
<feature type="region of interest" description="Disordered" evidence="1">
    <location>
        <begin position="38"/>
        <end position="62"/>
    </location>
</feature>
<dbReference type="RefSeq" id="WP_256422449.1">
    <property type="nucleotide sequence ID" value="NZ_JANHDI010000012.1"/>
</dbReference>
<dbReference type="EMBL" id="JBHUDK010000011">
    <property type="protein sequence ID" value="MFD1599933.1"/>
    <property type="molecule type" value="Genomic_DNA"/>
</dbReference>
<evidence type="ECO:0000313" key="2">
    <source>
        <dbReference type="EMBL" id="MFD1599933.1"/>
    </source>
</evidence>
<gene>
    <name evidence="2" type="ORF">ACFSBX_13295</name>
</gene>
<keyword evidence="3" id="KW-1185">Reference proteome</keyword>
<dbReference type="Proteomes" id="UP001597085">
    <property type="component" value="Unassembled WGS sequence"/>
</dbReference>
<evidence type="ECO:0000313" key="3">
    <source>
        <dbReference type="Proteomes" id="UP001597085"/>
    </source>
</evidence>
<organism evidence="2 3">
    <name type="scientific">Halobellus rarus</name>
    <dbReference type="NCBI Taxonomy" id="1126237"/>
    <lineage>
        <taxon>Archaea</taxon>
        <taxon>Methanobacteriati</taxon>
        <taxon>Methanobacteriota</taxon>
        <taxon>Stenosarchaea group</taxon>
        <taxon>Halobacteria</taxon>
        <taxon>Halobacteriales</taxon>
        <taxon>Haloferacaceae</taxon>
        <taxon>Halobellus</taxon>
    </lineage>
</organism>
<reference evidence="2 3" key="1">
    <citation type="journal article" date="2019" name="Int. J. Syst. Evol. Microbiol.">
        <title>The Global Catalogue of Microorganisms (GCM) 10K type strain sequencing project: providing services to taxonomists for standard genome sequencing and annotation.</title>
        <authorList>
            <consortium name="The Broad Institute Genomics Platform"/>
            <consortium name="The Broad Institute Genome Sequencing Center for Infectious Disease"/>
            <person name="Wu L."/>
            <person name="Ma J."/>
        </authorList>
    </citation>
    <scope>NUCLEOTIDE SEQUENCE [LARGE SCALE GENOMIC DNA]</scope>
    <source>
        <strain evidence="2 3">CGMCC 1.12121</strain>
    </source>
</reference>
<protein>
    <submittedName>
        <fullName evidence="2">Uncharacterized protein</fullName>
    </submittedName>
</protein>
<proteinExistence type="predicted"/>
<comment type="caution">
    <text evidence="2">The sequence shown here is derived from an EMBL/GenBank/DDBJ whole genome shotgun (WGS) entry which is preliminary data.</text>
</comment>
<evidence type="ECO:0000256" key="1">
    <source>
        <dbReference type="SAM" id="MobiDB-lite"/>
    </source>
</evidence>
<accession>A0ABD6CPI5</accession>
<name>A0ABD6CPI5_9EURY</name>
<dbReference type="AlphaFoldDB" id="A0ABD6CPI5"/>